<dbReference type="SUPFAM" id="SSF54106">
    <property type="entry name" value="LysM domain"/>
    <property type="match status" value="1"/>
</dbReference>
<dbReference type="PANTHER" id="PTHR34700:SF4">
    <property type="entry name" value="PHAGE-LIKE ELEMENT PBSX PROTEIN XKDP"/>
    <property type="match status" value="1"/>
</dbReference>
<gene>
    <name evidence="2" type="ORF">MET9862_05344</name>
</gene>
<keyword evidence="3" id="KW-1185">Reference proteome</keyword>
<dbReference type="Proteomes" id="UP000410984">
    <property type="component" value="Unassembled WGS sequence"/>
</dbReference>
<name>A0A509EKN4_9HYPH</name>
<dbReference type="PROSITE" id="PS51782">
    <property type="entry name" value="LYSM"/>
    <property type="match status" value="1"/>
</dbReference>
<dbReference type="InterPro" id="IPR018392">
    <property type="entry name" value="LysM"/>
</dbReference>
<accession>A0A509EKN4</accession>
<proteinExistence type="predicted"/>
<dbReference type="PANTHER" id="PTHR34700">
    <property type="entry name" value="POTASSIUM BINDING PROTEIN KBP"/>
    <property type="match status" value="1"/>
</dbReference>
<feature type="domain" description="LysM" evidence="1">
    <location>
        <begin position="5"/>
        <end position="54"/>
    </location>
</feature>
<evidence type="ECO:0000313" key="2">
    <source>
        <dbReference type="EMBL" id="VUD74711.1"/>
    </source>
</evidence>
<reference evidence="2 3" key="1">
    <citation type="submission" date="2019-06" db="EMBL/GenBank/DDBJ databases">
        <authorList>
            <person name="Rodrigo-Torres L."/>
            <person name="Arahal R. D."/>
            <person name="Lucena T."/>
        </authorList>
    </citation>
    <scope>NUCLEOTIDE SEQUENCE [LARGE SCALE GENOMIC DNA]</scope>
    <source>
        <strain evidence="2 3">SB0023/3</strain>
    </source>
</reference>
<dbReference type="InterPro" id="IPR052196">
    <property type="entry name" value="Bact_Kbp"/>
</dbReference>
<dbReference type="InterPro" id="IPR036779">
    <property type="entry name" value="LysM_dom_sf"/>
</dbReference>
<evidence type="ECO:0000313" key="3">
    <source>
        <dbReference type="Proteomes" id="UP000410984"/>
    </source>
</evidence>
<dbReference type="Pfam" id="PF01476">
    <property type="entry name" value="LysM"/>
    <property type="match status" value="1"/>
</dbReference>
<dbReference type="Gene3D" id="3.10.350.10">
    <property type="entry name" value="LysM domain"/>
    <property type="match status" value="1"/>
</dbReference>
<sequence length="69" mass="7832">MPEINTARIERGNSLWQISRRAYGRGNRYTVIYDANQEQIRDPDLIYPGQIFVLPDDKTGAGQGGHKRG</sequence>
<dbReference type="EMBL" id="CABFPH010000148">
    <property type="protein sequence ID" value="VUD74711.1"/>
    <property type="molecule type" value="Genomic_DNA"/>
</dbReference>
<evidence type="ECO:0000259" key="1">
    <source>
        <dbReference type="PROSITE" id="PS51782"/>
    </source>
</evidence>
<organism evidence="2 3">
    <name type="scientific">Methylobacterium symbioticum</name>
    <dbReference type="NCBI Taxonomy" id="2584084"/>
    <lineage>
        <taxon>Bacteria</taxon>
        <taxon>Pseudomonadati</taxon>
        <taxon>Pseudomonadota</taxon>
        <taxon>Alphaproteobacteria</taxon>
        <taxon>Hyphomicrobiales</taxon>
        <taxon>Methylobacteriaceae</taxon>
        <taxon>Methylobacterium</taxon>
    </lineage>
</organism>
<protein>
    <recommendedName>
        <fullName evidence="1">LysM domain-containing protein</fullName>
    </recommendedName>
</protein>
<dbReference type="AlphaFoldDB" id="A0A509EKN4"/>